<dbReference type="Pfam" id="PF02720">
    <property type="entry name" value="DUF222"/>
    <property type="match status" value="1"/>
</dbReference>
<dbReference type="EMBL" id="FYEZ01000001">
    <property type="protein sequence ID" value="SNC65107.1"/>
    <property type="molecule type" value="Genomic_DNA"/>
</dbReference>
<gene>
    <name evidence="3" type="ORF">SAMN05445756_1251</name>
</gene>
<dbReference type="Proteomes" id="UP000198122">
    <property type="component" value="Unassembled WGS sequence"/>
</dbReference>
<dbReference type="AlphaFoldDB" id="A0A212TGB5"/>
<sequence length="499" mass="53593">MAIETREPVDAASALVATHRAVDHLLDALGGADPDARSHTPGDLARLEGEITRAVNRLESARLRVGSLMTHHREAGAVPHLDEGQFFARGGRRDLREARRDAALARELGHGPAAPVGGLPVEPTHDRPDTAGGAAVARTPTGVALDRGLLSSRHAEVIHRALRDLPDDVTAPERQRVEEHLVERAQRLSPSALRSAARRALEALERPAPAVDAHEARLVEAEEQAAWRKTRASITHRDDGTSVLHAVLPTLPALALERVLQAMVSPSRRIRPGEQAASSAGGRAPSPAAAPAAHGSDDWREQQEDFMHLRGLALAELVERVPTDHLHNKVAAAVVVHTDLTTLRGETDRAGVTDGAHRISPGEVRRLAAAAGIIPSVLGGDSLPLDLGTQRRFFSDAQRVVLSRIYDECAAAECDRPFSWCQVHHDQPWAARRGSPGDGRAGEGVSRARGRTDLRNAIPLCGRHNRLVEAPGVRHSVEREADGRAVVHFDCSGVPSHVP</sequence>
<keyword evidence="4" id="KW-1185">Reference proteome</keyword>
<feature type="region of interest" description="Disordered" evidence="1">
    <location>
        <begin position="266"/>
        <end position="300"/>
    </location>
</feature>
<dbReference type="InterPro" id="IPR003870">
    <property type="entry name" value="DUF222"/>
</dbReference>
<evidence type="ECO:0000256" key="1">
    <source>
        <dbReference type="SAM" id="MobiDB-lite"/>
    </source>
</evidence>
<proteinExistence type="predicted"/>
<evidence type="ECO:0000259" key="2">
    <source>
        <dbReference type="Pfam" id="PF02720"/>
    </source>
</evidence>
<evidence type="ECO:0000313" key="3">
    <source>
        <dbReference type="EMBL" id="SNC65107.1"/>
    </source>
</evidence>
<feature type="region of interest" description="Disordered" evidence="1">
    <location>
        <begin position="108"/>
        <end position="139"/>
    </location>
</feature>
<dbReference type="RefSeq" id="WP_088818117.1">
    <property type="nucleotide sequence ID" value="NZ_FYEZ01000001.1"/>
</dbReference>
<feature type="compositionally biased region" description="Low complexity" evidence="1">
    <location>
        <begin position="276"/>
        <end position="294"/>
    </location>
</feature>
<name>A0A212TGB5_9MICO</name>
<protein>
    <recommendedName>
        <fullName evidence="2">DUF222 domain-containing protein</fullName>
    </recommendedName>
</protein>
<evidence type="ECO:0000313" key="4">
    <source>
        <dbReference type="Proteomes" id="UP000198122"/>
    </source>
</evidence>
<feature type="domain" description="DUF222" evidence="2">
    <location>
        <begin position="98"/>
        <end position="402"/>
    </location>
</feature>
<reference evidence="3 4" key="1">
    <citation type="submission" date="2017-06" db="EMBL/GenBank/DDBJ databases">
        <authorList>
            <person name="Kim H.J."/>
            <person name="Triplett B.A."/>
        </authorList>
    </citation>
    <scope>NUCLEOTIDE SEQUENCE [LARGE SCALE GENOMIC DNA]</scope>
    <source>
        <strain evidence="3 4">DSM 22179</strain>
    </source>
</reference>
<accession>A0A212TGB5</accession>
<organism evidence="3 4">
    <name type="scientific">Kytococcus aerolatus</name>
    <dbReference type="NCBI Taxonomy" id="592308"/>
    <lineage>
        <taxon>Bacteria</taxon>
        <taxon>Bacillati</taxon>
        <taxon>Actinomycetota</taxon>
        <taxon>Actinomycetes</taxon>
        <taxon>Micrococcales</taxon>
        <taxon>Kytococcaceae</taxon>
        <taxon>Kytococcus</taxon>
    </lineage>
</organism>
<dbReference type="OrthoDB" id="3634417at2"/>